<evidence type="ECO:0000256" key="5">
    <source>
        <dbReference type="ARBA" id="ARBA00023004"/>
    </source>
</evidence>
<dbReference type="SUPFAM" id="SSF50692">
    <property type="entry name" value="ADC-like"/>
    <property type="match status" value="1"/>
</dbReference>
<dbReference type="GO" id="GO:0043546">
    <property type="term" value="F:molybdopterin cofactor binding"/>
    <property type="evidence" value="ECO:0007669"/>
    <property type="project" value="InterPro"/>
</dbReference>
<dbReference type="Proteomes" id="UP000253805">
    <property type="component" value="Unassembled WGS sequence"/>
</dbReference>
<dbReference type="GO" id="GO:0051536">
    <property type="term" value="F:iron-sulfur cluster binding"/>
    <property type="evidence" value="ECO:0007669"/>
    <property type="project" value="UniProtKB-KW"/>
</dbReference>
<dbReference type="Pfam" id="PF04879">
    <property type="entry name" value="Molybdop_Fe4S4"/>
    <property type="match status" value="1"/>
</dbReference>
<dbReference type="PROSITE" id="PS51318">
    <property type="entry name" value="TAT"/>
    <property type="match status" value="1"/>
</dbReference>
<dbReference type="Gene3D" id="2.40.40.20">
    <property type="match status" value="1"/>
</dbReference>
<dbReference type="Pfam" id="PF01568">
    <property type="entry name" value="Molydop_binding"/>
    <property type="match status" value="1"/>
</dbReference>
<dbReference type="GO" id="GO:0046872">
    <property type="term" value="F:metal ion binding"/>
    <property type="evidence" value="ECO:0007669"/>
    <property type="project" value="UniProtKB-KW"/>
</dbReference>
<dbReference type="Gene3D" id="3.40.50.740">
    <property type="match status" value="1"/>
</dbReference>
<dbReference type="InterPro" id="IPR006657">
    <property type="entry name" value="MoPterin_dinucl-bd_dom"/>
</dbReference>
<dbReference type="SMART" id="SM00926">
    <property type="entry name" value="Molybdop_Fe4S4"/>
    <property type="match status" value="1"/>
</dbReference>
<dbReference type="AlphaFoldDB" id="A0A369NZJ8"/>
<dbReference type="InterPro" id="IPR006311">
    <property type="entry name" value="TAT_signal"/>
</dbReference>
<organism evidence="8 9">
    <name type="scientific">Adlercreutzia equolifaciens subsp. celatus</name>
    <dbReference type="NCBI Taxonomy" id="394340"/>
    <lineage>
        <taxon>Bacteria</taxon>
        <taxon>Bacillati</taxon>
        <taxon>Actinomycetota</taxon>
        <taxon>Coriobacteriia</taxon>
        <taxon>Eggerthellales</taxon>
        <taxon>Eggerthellaceae</taxon>
        <taxon>Adlercreutzia</taxon>
    </lineage>
</organism>
<evidence type="ECO:0000256" key="4">
    <source>
        <dbReference type="ARBA" id="ARBA00023002"/>
    </source>
</evidence>
<keyword evidence="5" id="KW-0408">Iron</keyword>
<dbReference type="PANTHER" id="PTHR43742:SF6">
    <property type="entry name" value="OXIDOREDUCTASE YYAE-RELATED"/>
    <property type="match status" value="1"/>
</dbReference>
<proteinExistence type="inferred from homology"/>
<dbReference type="SUPFAM" id="SSF53706">
    <property type="entry name" value="Formate dehydrogenase/DMSO reductase, domains 1-3"/>
    <property type="match status" value="1"/>
</dbReference>
<dbReference type="Gene3D" id="3.40.228.10">
    <property type="entry name" value="Dimethylsulfoxide Reductase, domain 2"/>
    <property type="match status" value="1"/>
</dbReference>
<dbReference type="InterPro" id="IPR006963">
    <property type="entry name" value="Mopterin_OxRdtase_4Fe-4S_dom"/>
</dbReference>
<dbReference type="PROSITE" id="PS51669">
    <property type="entry name" value="4FE4S_MOW_BIS_MGD"/>
    <property type="match status" value="1"/>
</dbReference>
<sequence length="876" mass="96631">MQPSARMRRGVSAMALSVSANRDSCANRGGKMTEAYSPVGGLTRRNFLKSTGVAAAAVAAGGAGAFAAGGLAQAATYEAGQTEGDGEQIFCGVCRGNCSGTCKLNLHVVDGKIVKTSKRQFNSFPDGRVDRICLRGLSHVYNVYGPNRIQYPMRRVGERGSGEWERITWEEAIKEITDEWKRIQAEYGEQAIAYTRGSGNLGAISGVASPMYNVFFNKINASMIKIARDQANTRGINRVVGNLGDWVLNDPSDFKNAKTLFVWGANITDAQLHDWHFVADAQDAGTKLVVIDPIMTQLAARADLWIPIKPATDAALALSMMYVMVNEDAVNKPFLRDHTCAPFLVRSDTGKFLRMSDLGVEPEVIEVEAGQVSAASSENKGAQVGKAKTVQKIIDHPAVLDADGAVKSLAEAVDPQLNGTYDFNGVPCNTAYDLLLEDIMEYAPEKAQEICDIPAETIVELAHLALDGPCTHRLGWGSNSYTNGVHAAHANITMAALTGQIGYPGAGTGVGDFKACWGINAVVKGMTAAKYPMISALALPEIMRTDKWKGQDYPIRSLYVYAGNPVSNQVNTNEYINDVVGNMDLYVVADYTFTDTVKYADIVLPAAHWFEQQELVPISATQCFLHSEKAIDPLYESKSDFEILKLLAAGMGHPDLIDLSEDEYMSQVVDTPGLGALGITYDAIKENEDMYWYADKPWIPWKNAEFRTESGRMEFYVENPTVQFDVGQEFDEDREHLPRYFNPTEAYEGSPAWDKYKLILLSERPRFRVHSMWSDNAYLRELDPEPTIKMNPADAEVRGIADGDYVEVYNDRGHCVARAVLNDGIRPGCMVYPKSWQQHQHKAGCWSELLTSEYDPVGVNESYFDNLVEVRVWNEE</sequence>
<keyword evidence="3" id="KW-0732">Signal</keyword>
<evidence type="ECO:0000256" key="2">
    <source>
        <dbReference type="ARBA" id="ARBA00022723"/>
    </source>
</evidence>
<dbReference type="InterPro" id="IPR019546">
    <property type="entry name" value="TAT_signal_bac_arc"/>
</dbReference>
<dbReference type="EMBL" id="PPUT01000023">
    <property type="protein sequence ID" value="RDC43042.1"/>
    <property type="molecule type" value="Genomic_DNA"/>
</dbReference>
<evidence type="ECO:0000256" key="3">
    <source>
        <dbReference type="ARBA" id="ARBA00022729"/>
    </source>
</evidence>
<dbReference type="InterPro" id="IPR009010">
    <property type="entry name" value="Asp_de-COase-like_dom_sf"/>
</dbReference>
<evidence type="ECO:0000313" key="9">
    <source>
        <dbReference type="Proteomes" id="UP000253805"/>
    </source>
</evidence>
<reference evidence="8 9" key="1">
    <citation type="journal article" date="2018" name="Elife">
        <title>Discovery and characterization of a prevalent human gut bacterial enzyme sufficient for the inactivation of a family of plant toxins.</title>
        <authorList>
            <person name="Koppel N."/>
            <person name="Bisanz J.E."/>
            <person name="Pandelia M.E."/>
            <person name="Turnbaugh P.J."/>
            <person name="Balskus E.P."/>
        </authorList>
    </citation>
    <scope>NUCLEOTIDE SEQUENCE [LARGE SCALE GENOMIC DNA]</scope>
    <source>
        <strain evidence="8 9">OB21 GAM 11</strain>
    </source>
</reference>
<name>A0A369NZJ8_9ACTN</name>
<comment type="caution">
    <text evidence="8">The sequence shown here is derived from an EMBL/GenBank/DDBJ whole genome shotgun (WGS) entry which is preliminary data.</text>
</comment>
<evidence type="ECO:0000256" key="1">
    <source>
        <dbReference type="ARBA" id="ARBA00010312"/>
    </source>
</evidence>
<dbReference type="InterPro" id="IPR006656">
    <property type="entry name" value="Mopterin_OxRdtase"/>
</dbReference>
<feature type="domain" description="4Fe-4S Mo/W bis-MGD-type" evidence="7">
    <location>
        <begin position="87"/>
        <end position="147"/>
    </location>
</feature>
<dbReference type="Gene3D" id="3.30.2070.10">
    <property type="entry name" value="Formate dehydrogenase/DMSO reductase"/>
    <property type="match status" value="1"/>
</dbReference>
<dbReference type="InterPro" id="IPR050612">
    <property type="entry name" value="Prok_Mopterin_Oxidored"/>
</dbReference>
<evidence type="ECO:0000313" key="8">
    <source>
        <dbReference type="EMBL" id="RDC43042.1"/>
    </source>
</evidence>
<protein>
    <submittedName>
        <fullName evidence="8">Molybdopterin oxidoreductase</fullName>
    </submittedName>
</protein>
<dbReference type="Pfam" id="PF00384">
    <property type="entry name" value="Molybdopterin"/>
    <property type="match status" value="1"/>
</dbReference>
<keyword evidence="2" id="KW-0479">Metal-binding</keyword>
<dbReference type="Gene3D" id="3.40.50.12440">
    <property type="match status" value="2"/>
</dbReference>
<keyword evidence="4" id="KW-0560">Oxidoreductase</keyword>
<evidence type="ECO:0000259" key="7">
    <source>
        <dbReference type="PROSITE" id="PS51669"/>
    </source>
</evidence>
<dbReference type="PANTHER" id="PTHR43742">
    <property type="entry name" value="TRIMETHYLAMINE-N-OXIDE REDUCTASE"/>
    <property type="match status" value="1"/>
</dbReference>
<dbReference type="GO" id="GO:0016491">
    <property type="term" value="F:oxidoreductase activity"/>
    <property type="evidence" value="ECO:0007669"/>
    <property type="project" value="UniProtKB-KW"/>
</dbReference>
<keyword evidence="6" id="KW-0411">Iron-sulfur</keyword>
<gene>
    <name evidence="8" type="ORF">C1850_08740</name>
</gene>
<evidence type="ECO:0000256" key="6">
    <source>
        <dbReference type="ARBA" id="ARBA00023014"/>
    </source>
</evidence>
<accession>A0A369NZJ8</accession>
<dbReference type="Pfam" id="PF10518">
    <property type="entry name" value="TAT_signal"/>
    <property type="match status" value="1"/>
</dbReference>
<comment type="similarity">
    <text evidence="1">Belongs to the prokaryotic molybdopterin-containing oxidoreductase family.</text>
</comment>